<dbReference type="PROSITE" id="PS00330">
    <property type="entry name" value="HEMOLYSIN_CALCIUM"/>
    <property type="match status" value="4"/>
</dbReference>
<reference evidence="6" key="1">
    <citation type="submission" date="2015-07" db="EMBL/GenBank/DDBJ databases">
        <authorList>
            <person name="Rodrigo-Torres Lidia"/>
            <person name="Arahal R.David."/>
        </authorList>
    </citation>
    <scope>NUCLEOTIDE SEQUENCE [LARGE SCALE GENOMIC DNA]</scope>
    <source>
        <strain evidence="6">CECT 5096</strain>
    </source>
</reference>
<keyword evidence="2" id="KW-0964">Secreted</keyword>
<dbReference type="GeneID" id="97671364"/>
<evidence type="ECO:0000313" key="5">
    <source>
        <dbReference type="EMBL" id="CTQ74434.1"/>
    </source>
</evidence>
<dbReference type="EMBL" id="CXWC01000011">
    <property type="protein sequence ID" value="CTQ74434.1"/>
    <property type="molecule type" value="Genomic_DNA"/>
</dbReference>
<feature type="region of interest" description="Disordered" evidence="3">
    <location>
        <begin position="277"/>
        <end position="310"/>
    </location>
</feature>
<evidence type="ECO:0000259" key="4">
    <source>
        <dbReference type="Pfam" id="PF13448"/>
    </source>
</evidence>
<dbReference type="PANTHER" id="PTHR38340:SF1">
    <property type="entry name" value="S-LAYER PROTEIN"/>
    <property type="match status" value="1"/>
</dbReference>
<keyword evidence="6" id="KW-1185">Reference proteome</keyword>
<sequence length="631" mass="66355">MPSLPATRPVIGTNEDDVLNGSKHSDVMSGRFGDDLLTGRNGNDEIWGGTGDDTLYGNNGNDILFGSGGPSLVQVTSVEITDDHPVSVVFEGETAGYRNTFGYYKITEDGTITDVEFIWPNASLQGSGGNLIQGESREFLDVGAGDRIAFFIVSNGYSRNGGYSHLDLENGTLEFQNADGSQASLTSDSPRLYHIAPDGTKTLVQYDPYHTSAHGDTVNLNPDNLLHTTGVLKTDAGTLTLGFEDLFNGGDRDFDDSVFTVDIGLANALVLNAHYNTASGGTDPDPGNGGDTPVIERTDNDFLHGGAGADELHGRSGDDWLYGNNGNDELHGGSGNDHLYGDSGEDTLYGNSGNDTLFGGQQSDELNGNNGDDTLYGESGNDTLNGGTGNDTLDGGNDDDMIIGGSGDDVMLGGYGEDTLKGGAGNDELRGGHNNDRLYGGHDDDTFFGDAGNDYMHGGRGNDTVDYTAYDVDLSILLHNKKAHGLEIGTDTLHFIDNIRSGSGNDILKGTSGVNVIDGGAGNDAIRSLGGSDTLTGGTGVDTFIFRSYDLSGLDIITDFIVGTDLLDFSHLAGSDSDETFLDKLQTTASNGDTHLSVDLGGDGTYQDICTLQGVGDQSVQFLYDSDCFIF</sequence>
<dbReference type="Gene3D" id="2.150.10.10">
    <property type="entry name" value="Serralysin-like metalloprotease, C-terminal"/>
    <property type="match status" value="5"/>
</dbReference>
<dbReference type="SUPFAM" id="SSF51120">
    <property type="entry name" value="beta-Roll"/>
    <property type="match status" value="3"/>
</dbReference>
<dbReference type="Proteomes" id="UP000049983">
    <property type="component" value="Unassembled WGS sequence"/>
</dbReference>
<comment type="subcellular location">
    <subcellularLocation>
        <location evidence="1">Secreted</location>
    </subcellularLocation>
</comment>
<name>A0A0M6ZDN6_9HYPH</name>
<dbReference type="AlphaFoldDB" id="A0A0M6ZDN6"/>
<protein>
    <submittedName>
        <fullName evidence="5">Cyclolysin</fullName>
    </submittedName>
</protein>
<organism evidence="5 6">
    <name type="scientific">Roseibium album</name>
    <dbReference type="NCBI Taxonomy" id="311410"/>
    <lineage>
        <taxon>Bacteria</taxon>
        <taxon>Pseudomonadati</taxon>
        <taxon>Pseudomonadota</taxon>
        <taxon>Alphaproteobacteria</taxon>
        <taxon>Hyphomicrobiales</taxon>
        <taxon>Stappiaceae</taxon>
        <taxon>Roseibium</taxon>
    </lineage>
</organism>
<dbReference type="GO" id="GO:0005576">
    <property type="term" value="C:extracellular region"/>
    <property type="evidence" value="ECO:0007669"/>
    <property type="project" value="UniProtKB-SubCell"/>
</dbReference>
<dbReference type="GO" id="GO:0005509">
    <property type="term" value="F:calcium ion binding"/>
    <property type="evidence" value="ECO:0007669"/>
    <property type="project" value="InterPro"/>
</dbReference>
<dbReference type="RefSeq" id="WP_055112277.1">
    <property type="nucleotide sequence ID" value="NZ_CANMGD010000004.1"/>
</dbReference>
<dbReference type="InterPro" id="IPR011049">
    <property type="entry name" value="Serralysin-like_metalloprot_C"/>
</dbReference>
<dbReference type="PRINTS" id="PR00313">
    <property type="entry name" value="CABNDNGRPT"/>
</dbReference>
<feature type="compositionally biased region" description="Low complexity" evidence="3">
    <location>
        <begin position="380"/>
        <end position="395"/>
    </location>
</feature>
<dbReference type="PANTHER" id="PTHR38340">
    <property type="entry name" value="S-LAYER PROTEIN"/>
    <property type="match status" value="1"/>
</dbReference>
<proteinExistence type="predicted"/>
<dbReference type="Pfam" id="PF00353">
    <property type="entry name" value="HemolysinCabind"/>
    <property type="match status" value="6"/>
</dbReference>
<dbReference type="InterPro" id="IPR001343">
    <property type="entry name" value="Hemolysn_Ca-bd"/>
</dbReference>
<dbReference type="Pfam" id="PF13448">
    <property type="entry name" value="DUF4114"/>
    <property type="match status" value="1"/>
</dbReference>
<dbReference type="InterPro" id="IPR025193">
    <property type="entry name" value="DUF4114"/>
</dbReference>
<evidence type="ECO:0000256" key="2">
    <source>
        <dbReference type="ARBA" id="ARBA00022525"/>
    </source>
</evidence>
<evidence type="ECO:0000256" key="1">
    <source>
        <dbReference type="ARBA" id="ARBA00004613"/>
    </source>
</evidence>
<dbReference type="STRING" id="311410.LA5095_00908"/>
<dbReference type="OrthoDB" id="6305173at2"/>
<dbReference type="InterPro" id="IPR018511">
    <property type="entry name" value="Hemolysin-typ_Ca-bd_CS"/>
</dbReference>
<feature type="compositionally biased region" description="Polar residues" evidence="3">
    <location>
        <begin position="349"/>
        <end position="372"/>
    </location>
</feature>
<evidence type="ECO:0000256" key="3">
    <source>
        <dbReference type="SAM" id="MobiDB-lite"/>
    </source>
</evidence>
<gene>
    <name evidence="5" type="primary">cya_7</name>
    <name evidence="5" type="ORF">LA5096_04046</name>
</gene>
<feature type="domain" description="DUF4114" evidence="4">
    <location>
        <begin position="144"/>
        <end position="262"/>
    </location>
</feature>
<feature type="region of interest" description="Disordered" evidence="3">
    <location>
        <begin position="332"/>
        <end position="401"/>
    </location>
</feature>
<accession>A0A0M6ZDN6</accession>
<dbReference type="InterPro" id="IPR050557">
    <property type="entry name" value="RTX_toxin/Mannuronan_C5-epim"/>
</dbReference>
<evidence type="ECO:0000313" key="6">
    <source>
        <dbReference type="Proteomes" id="UP000049983"/>
    </source>
</evidence>